<organism evidence="1">
    <name type="scientific">Trypanosoma vivax (strain Y486)</name>
    <dbReference type="NCBI Taxonomy" id="1055687"/>
    <lineage>
        <taxon>Eukaryota</taxon>
        <taxon>Discoba</taxon>
        <taxon>Euglenozoa</taxon>
        <taxon>Kinetoplastea</taxon>
        <taxon>Metakinetoplastina</taxon>
        <taxon>Trypanosomatida</taxon>
        <taxon>Trypanosomatidae</taxon>
        <taxon>Trypanosoma</taxon>
        <taxon>Duttonella</taxon>
    </lineage>
</organism>
<name>G0U6R8_TRYVY</name>
<dbReference type="VEuPathDB" id="TriTrypDB:TvY486_1006220"/>
<dbReference type="AlphaFoldDB" id="G0U6R8"/>
<evidence type="ECO:0000313" key="1">
    <source>
        <dbReference type="EMBL" id="CCC51572.1"/>
    </source>
</evidence>
<reference evidence="1" key="1">
    <citation type="journal article" date="2012" name="Proc. Natl. Acad. Sci. U.S.A.">
        <title>Antigenic diversity is generated by distinct evolutionary mechanisms in African trypanosome species.</title>
        <authorList>
            <person name="Jackson A.P."/>
            <person name="Berry A."/>
            <person name="Aslett M."/>
            <person name="Allison H.C."/>
            <person name="Burton P."/>
            <person name="Vavrova-Anderson J."/>
            <person name="Brown R."/>
            <person name="Browne H."/>
            <person name="Corton N."/>
            <person name="Hauser H."/>
            <person name="Gamble J."/>
            <person name="Gilderthorp R."/>
            <person name="Marcello L."/>
            <person name="McQuillan J."/>
            <person name="Otto T.D."/>
            <person name="Quail M.A."/>
            <person name="Sanders M.J."/>
            <person name="van Tonder A."/>
            <person name="Ginger M.L."/>
            <person name="Field M.C."/>
            <person name="Barry J.D."/>
            <person name="Hertz-Fowler C."/>
            <person name="Berriman M."/>
        </authorList>
    </citation>
    <scope>NUCLEOTIDE SEQUENCE</scope>
    <source>
        <strain evidence="1">Y486</strain>
    </source>
</reference>
<proteinExistence type="predicted"/>
<dbReference type="EMBL" id="HE573026">
    <property type="protein sequence ID" value="CCC51572.1"/>
    <property type="molecule type" value="Genomic_DNA"/>
</dbReference>
<sequence>MHTFSYPRKSVSLTPSANRRSVVLANSTCGNISLSIDGLSPLLSVSQSPLSTPKFECASCMKCPQNQIRVYSQIYHLTESRNDFSFRKPCISVVRVNSTMSLGEVLSTKESPRFTRAAALQYHATNSLVRPVDVSPVPEEEKEATM</sequence>
<protein>
    <submittedName>
        <fullName evidence="1">Uncharacterized protein</fullName>
    </submittedName>
</protein>
<gene>
    <name evidence="1" type="ORF">TVY486_1006220</name>
</gene>
<accession>G0U6R8</accession>